<dbReference type="GO" id="GO:0006614">
    <property type="term" value="P:SRP-dependent cotranslational protein targeting to membrane"/>
    <property type="evidence" value="ECO:0007669"/>
    <property type="project" value="InterPro"/>
</dbReference>
<accession>A0A2J7ZR18</accession>
<name>A0A2J7ZR18_9CHLO</name>
<dbReference type="GO" id="GO:0005047">
    <property type="term" value="F:signal recognition particle binding"/>
    <property type="evidence" value="ECO:0007669"/>
    <property type="project" value="InterPro"/>
</dbReference>
<evidence type="ECO:0000256" key="4">
    <source>
        <dbReference type="ARBA" id="ARBA00022490"/>
    </source>
</evidence>
<dbReference type="GO" id="GO:0030942">
    <property type="term" value="F:endoplasmic reticulum signal peptide binding"/>
    <property type="evidence" value="ECO:0007669"/>
    <property type="project" value="InterPro"/>
</dbReference>
<keyword evidence="6" id="KW-0733">Signal recognition particle</keyword>
<sequence length="91" mass="10217">MAEPESMEVDLTTGAEGVEAAPALLGPLPLNLLSTIKAAQAQNGLRHGDYMRYRKHCASRLQSLYKLLKMQHGRTKYQKRKLDVHNITDVK</sequence>
<dbReference type="Proteomes" id="UP000236333">
    <property type="component" value="Unassembled WGS sequence"/>
</dbReference>
<dbReference type="EMBL" id="PGGS01000607">
    <property type="protein sequence ID" value="PNH02715.1"/>
    <property type="molecule type" value="Genomic_DNA"/>
</dbReference>
<dbReference type="Gene3D" id="1.10.3450.40">
    <property type="entry name" value="Signal recognition particle, SRP68 subunit, RNA-binding domain"/>
    <property type="match status" value="1"/>
</dbReference>
<dbReference type="GO" id="GO:0005730">
    <property type="term" value="C:nucleolus"/>
    <property type="evidence" value="ECO:0007669"/>
    <property type="project" value="UniProtKB-SubCell"/>
</dbReference>
<protein>
    <recommendedName>
        <fullName evidence="9">Signal recognition particle subunit SRP68</fullName>
    </recommendedName>
</protein>
<dbReference type="InterPro" id="IPR038253">
    <property type="entry name" value="SRP68_N_sf"/>
</dbReference>
<comment type="similarity">
    <text evidence="3">Belongs to the SRP68 family.</text>
</comment>
<evidence type="ECO:0000256" key="9">
    <source>
        <dbReference type="ARBA" id="ARBA00029498"/>
    </source>
</evidence>
<dbReference type="AlphaFoldDB" id="A0A2J7ZR18"/>
<dbReference type="PANTHER" id="PTHR12860:SF0">
    <property type="entry name" value="SIGNAL RECOGNITION PARTICLE SUBUNIT SRP68"/>
    <property type="match status" value="1"/>
</dbReference>
<evidence type="ECO:0000256" key="3">
    <source>
        <dbReference type="ARBA" id="ARBA00009352"/>
    </source>
</evidence>
<dbReference type="PANTHER" id="PTHR12860">
    <property type="entry name" value="SIGNAL RECOGNITION PARTICLE 68 KDA PROTEIN"/>
    <property type="match status" value="1"/>
</dbReference>
<dbReference type="GO" id="GO:0008312">
    <property type="term" value="F:7S RNA binding"/>
    <property type="evidence" value="ECO:0007669"/>
    <property type="project" value="InterPro"/>
</dbReference>
<dbReference type="Pfam" id="PF16969">
    <property type="entry name" value="SRP68"/>
    <property type="match status" value="1"/>
</dbReference>
<evidence type="ECO:0000256" key="6">
    <source>
        <dbReference type="ARBA" id="ARBA00023135"/>
    </source>
</evidence>
<gene>
    <name evidence="10" type="ORF">TSOC_011288</name>
</gene>
<organism evidence="10 11">
    <name type="scientific">Tetrabaena socialis</name>
    <dbReference type="NCBI Taxonomy" id="47790"/>
    <lineage>
        <taxon>Eukaryota</taxon>
        <taxon>Viridiplantae</taxon>
        <taxon>Chlorophyta</taxon>
        <taxon>core chlorophytes</taxon>
        <taxon>Chlorophyceae</taxon>
        <taxon>CS clade</taxon>
        <taxon>Chlamydomonadales</taxon>
        <taxon>Tetrabaenaceae</taxon>
        <taxon>Tetrabaena</taxon>
    </lineage>
</organism>
<keyword evidence="4" id="KW-0963">Cytoplasm</keyword>
<evidence type="ECO:0000256" key="2">
    <source>
        <dbReference type="ARBA" id="ARBA00004604"/>
    </source>
</evidence>
<dbReference type="GO" id="GO:0005786">
    <property type="term" value="C:signal recognition particle, endoplasmic reticulum targeting"/>
    <property type="evidence" value="ECO:0007669"/>
    <property type="project" value="UniProtKB-KW"/>
</dbReference>
<keyword evidence="7" id="KW-0539">Nucleus</keyword>
<evidence type="ECO:0000256" key="1">
    <source>
        <dbReference type="ARBA" id="ARBA00004496"/>
    </source>
</evidence>
<proteinExistence type="inferred from homology"/>
<comment type="subcellular location">
    <subcellularLocation>
        <location evidence="1">Cytoplasm</location>
    </subcellularLocation>
    <subcellularLocation>
        <location evidence="2">Nucleus</location>
        <location evidence="2">Nucleolus</location>
    </subcellularLocation>
</comment>
<keyword evidence="5" id="KW-0694">RNA-binding</keyword>
<evidence type="ECO:0000313" key="10">
    <source>
        <dbReference type="EMBL" id="PNH02715.1"/>
    </source>
</evidence>
<evidence type="ECO:0000256" key="8">
    <source>
        <dbReference type="ARBA" id="ARBA00023274"/>
    </source>
</evidence>
<evidence type="ECO:0000313" key="11">
    <source>
        <dbReference type="Proteomes" id="UP000236333"/>
    </source>
</evidence>
<evidence type="ECO:0000256" key="5">
    <source>
        <dbReference type="ARBA" id="ARBA00022884"/>
    </source>
</evidence>
<dbReference type="InterPro" id="IPR026258">
    <property type="entry name" value="SRP68"/>
</dbReference>
<dbReference type="OrthoDB" id="10255118at2759"/>
<comment type="caution">
    <text evidence="10">The sequence shown here is derived from an EMBL/GenBank/DDBJ whole genome shotgun (WGS) entry which is preliminary data.</text>
</comment>
<keyword evidence="11" id="KW-1185">Reference proteome</keyword>
<keyword evidence="8" id="KW-0687">Ribonucleoprotein</keyword>
<evidence type="ECO:0000256" key="7">
    <source>
        <dbReference type="ARBA" id="ARBA00023242"/>
    </source>
</evidence>
<reference evidence="10 11" key="1">
    <citation type="journal article" date="2017" name="Mol. Biol. Evol.">
        <title>The 4-celled Tetrabaena socialis nuclear genome reveals the essential components for genetic control of cell number at the origin of multicellularity in the volvocine lineage.</title>
        <authorList>
            <person name="Featherston J."/>
            <person name="Arakaki Y."/>
            <person name="Hanschen E.R."/>
            <person name="Ferris P.J."/>
            <person name="Michod R.E."/>
            <person name="Olson B.J.S.C."/>
            <person name="Nozaki H."/>
            <person name="Durand P.M."/>
        </authorList>
    </citation>
    <scope>NUCLEOTIDE SEQUENCE [LARGE SCALE GENOMIC DNA]</scope>
    <source>
        <strain evidence="10 11">NIES-571</strain>
    </source>
</reference>